<accession>A0A6J8F5E9</accession>
<name>A0A6J8F5E9_MYTCO</name>
<keyword evidence="1" id="KW-1133">Transmembrane helix</keyword>
<feature type="transmembrane region" description="Helical" evidence="1">
    <location>
        <begin position="172"/>
        <end position="192"/>
    </location>
</feature>
<proteinExistence type="predicted"/>
<evidence type="ECO:0000313" key="2">
    <source>
        <dbReference type="EMBL" id="CAC5426691.1"/>
    </source>
</evidence>
<dbReference type="Proteomes" id="UP000507470">
    <property type="component" value="Unassembled WGS sequence"/>
</dbReference>
<dbReference type="OrthoDB" id="6125641at2759"/>
<organism evidence="2 3">
    <name type="scientific">Mytilus coruscus</name>
    <name type="common">Sea mussel</name>
    <dbReference type="NCBI Taxonomy" id="42192"/>
    <lineage>
        <taxon>Eukaryota</taxon>
        <taxon>Metazoa</taxon>
        <taxon>Spiralia</taxon>
        <taxon>Lophotrochozoa</taxon>
        <taxon>Mollusca</taxon>
        <taxon>Bivalvia</taxon>
        <taxon>Autobranchia</taxon>
        <taxon>Pteriomorphia</taxon>
        <taxon>Mytilida</taxon>
        <taxon>Mytiloidea</taxon>
        <taxon>Mytilidae</taxon>
        <taxon>Mytilinae</taxon>
        <taxon>Mytilus</taxon>
    </lineage>
</organism>
<sequence>MKVKPLGNRSTISIERCGLEDSGEYMCKAGYTIANKTFWANVTTNFKFQAKLDFSLQTFIWILICVTVFLVNSTIATLTCRRRSTEIFYLFTLIGRRFLKGSGSTGTAGIYYAAPSTTKSSSQYNSTRPQNDTDATNNAASSLYAEILDEQVHQEESDEIIHHYIEQFSAKFYSFLLYYDLNFFNVITIFVITPKE</sequence>
<keyword evidence="3" id="KW-1185">Reference proteome</keyword>
<reference evidence="2 3" key="1">
    <citation type="submission" date="2020-06" db="EMBL/GenBank/DDBJ databases">
        <authorList>
            <person name="Li R."/>
            <person name="Bekaert M."/>
        </authorList>
    </citation>
    <scope>NUCLEOTIDE SEQUENCE [LARGE SCALE GENOMIC DNA]</scope>
    <source>
        <strain evidence="3">wild</strain>
    </source>
</reference>
<evidence type="ECO:0000256" key="1">
    <source>
        <dbReference type="SAM" id="Phobius"/>
    </source>
</evidence>
<dbReference type="AlphaFoldDB" id="A0A6J8F5E9"/>
<gene>
    <name evidence="2" type="ORF">MCOR_58378</name>
</gene>
<protein>
    <submittedName>
        <fullName evidence="2">Uncharacterized protein</fullName>
    </submittedName>
</protein>
<dbReference type="EMBL" id="CACVKT020010441">
    <property type="protein sequence ID" value="CAC5426691.1"/>
    <property type="molecule type" value="Genomic_DNA"/>
</dbReference>
<keyword evidence="1" id="KW-0812">Transmembrane</keyword>
<evidence type="ECO:0000313" key="3">
    <source>
        <dbReference type="Proteomes" id="UP000507470"/>
    </source>
</evidence>
<keyword evidence="1" id="KW-0472">Membrane</keyword>
<feature type="transmembrane region" description="Helical" evidence="1">
    <location>
        <begin position="59"/>
        <end position="80"/>
    </location>
</feature>